<evidence type="ECO:0000256" key="1">
    <source>
        <dbReference type="ARBA" id="ARBA00009431"/>
    </source>
</evidence>
<sequence length="113" mass="12828">MGWYRACYCVFKLDVICATKGTEAWVQKLNVTLSFNIFRWEGLKNFISLDRTPLYCSSDAVGGTKGFVKSYRNLHFYWILKAGHFVPVDQPCVALNMLSNITQSPAISSSYID</sequence>
<comment type="similarity">
    <text evidence="1">Belongs to the peptidase S10 family.</text>
</comment>
<evidence type="ECO:0000313" key="2">
    <source>
        <dbReference type="EMBL" id="OAY75912.1"/>
    </source>
</evidence>
<dbReference type="GO" id="GO:0004185">
    <property type="term" value="F:serine-type carboxypeptidase activity"/>
    <property type="evidence" value="ECO:0007669"/>
    <property type="project" value="InterPro"/>
</dbReference>
<name>A0A199VFM3_ANACO</name>
<dbReference type="AlphaFoldDB" id="A0A199VFM3"/>
<keyword evidence="2" id="KW-0378">Hydrolase</keyword>
<keyword evidence="2" id="KW-0645">Protease</keyword>
<reference evidence="2 3" key="1">
    <citation type="journal article" date="2016" name="DNA Res.">
        <title>The draft genome of MD-2 pineapple using hybrid error correction of long reads.</title>
        <authorList>
            <person name="Redwan R.M."/>
            <person name="Saidin A."/>
            <person name="Kumar S.V."/>
        </authorList>
    </citation>
    <scope>NUCLEOTIDE SEQUENCE [LARGE SCALE GENOMIC DNA]</scope>
    <source>
        <strain evidence="3">cv. MD2</strain>
        <tissue evidence="2">Leaf</tissue>
    </source>
</reference>
<dbReference type="InterPro" id="IPR001563">
    <property type="entry name" value="Peptidase_S10"/>
</dbReference>
<comment type="caution">
    <text evidence="2">The sequence shown here is derived from an EMBL/GenBank/DDBJ whole genome shotgun (WGS) entry which is preliminary data.</text>
</comment>
<dbReference type="GO" id="GO:0006508">
    <property type="term" value="P:proteolysis"/>
    <property type="evidence" value="ECO:0007669"/>
    <property type="project" value="InterPro"/>
</dbReference>
<organism evidence="2 3">
    <name type="scientific">Ananas comosus</name>
    <name type="common">Pineapple</name>
    <name type="synonym">Ananas ananas</name>
    <dbReference type="NCBI Taxonomy" id="4615"/>
    <lineage>
        <taxon>Eukaryota</taxon>
        <taxon>Viridiplantae</taxon>
        <taxon>Streptophyta</taxon>
        <taxon>Embryophyta</taxon>
        <taxon>Tracheophyta</taxon>
        <taxon>Spermatophyta</taxon>
        <taxon>Magnoliopsida</taxon>
        <taxon>Liliopsida</taxon>
        <taxon>Poales</taxon>
        <taxon>Bromeliaceae</taxon>
        <taxon>Bromelioideae</taxon>
        <taxon>Ananas</taxon>
    </lineage>
</organism>
<dbReference type="Proteomes" id="UP000092600">
    <property type="component" value="Unassembled WGS sequence"/>
</dbReference>
<dbReference type="InterPro" id="IPR029058">
    <property type="entry name" value="AB_hydrolase_fold"/>
</dbReference>
<keyword evidence="2" id="KW-0121">Carboxypeptidase</keyword>
<gene>
    <name evidence="2" type="ORF">ACMD2_21312</name>
</gene>
<proteinExistence type="inferred from homology"/>
<protein>
    <submittedName>
        <fullName evidence="2">Serine carboxypeptidase-like 51</fullName>
    </submittedName>
</protein>
<dbReference type="Pfam" id="PF00450">
    <property type="entry name" value="Peptidase_S10"/>
    <property type="match status" value="1"/>
</dbReference>
<accession>A0A199VFM3</accession>
<dbReference type="Gene3D" id="3.40.50.12670">
    <property type="match status" value="1"/>
</dbReference>
<dbReference type="EMBL" id="LSRQ01001971">
    <property type="protein sequence ID" value="OAY75912.1"/>
    <property type="molecule type" value="Genomic_DNA"/>
</dbReference>
<dbReference type="SUPFAM" id="SSF53474">
    <property type="entry name" value="alpha/beta-Hydrolases"/>
    <property type="match status" value="1"/>
</dbReference>
<evidence type="ECO:0000313" key="3">
    <source>
        <dbReference type="Proteomes" id="UP000092600"/>
    </source>
</evidence>